<reference evidence="2 3" key="1">
    <citation type="submission" date="2015-01" db="EMBL/GenBank/DDBJ databases">
        <title>The Genome Sequence of Capronia semiimmersa CBS27337.</title>
        <authorList>
            <consortium name="The Broad Institute Genomics Platform"/>
            <person name="Cuomo C."/>
            <person name="de Hoog S."/>
            <person name="Gorbushina A."/>
            <person name="Stielow B."/>
            <person name="Teixiera M."/>
            <person name="Abouelleil A."/>
            <person name="Chapman S.B."/>
            <person name="Priest M."/>
            <person name="Young S.K."/>
            <person name="Wortman J."/>
            <person name="Nusbaum C."/>
            <person name="Birren B."/>
        </authorList>
    </citation>
    <scope>NUCLEOTIDE SEQUENCE [LARGE SCALE GENOMIC DNA]</scope>
    <source>
        <strain evidence="2 3">CBS 27337</strain>
    </source>
</reference>
<dbReference type="InterPro" id="IPR029196">
    <property type="entry name" value="HAPSTR1-like"/>
</dbReference>
<proteinExistence type="predicted"/>
<feature type="region of interest" description="Disordered" evidence="1">
    <location>
        <begin position="233"/>
        <end position="252"/>
    </location>
</feature>
<dbReference type="PANTHER" id="PTHR38645:SF1">
    <property type="entry name" value="YALI0F12243P"/>
    <property type="match status" value="1"/>
</dbReference>
<sequence length="252" mass="27471">MDSMRSLNTSLPSARPAPPEALLQAFRTAALSVTNLYKSAVTDQNASRQAGYQEALADLLSFLDRENLGLQDGEGWRVRQWATERYDGSAVLHQNDSDDERSESGQRPRSMTPTREQPVTTPPEQPEQPRTESATQTEDSPASATQEQSAPPIFHFSGNTGSIPSDDMQTDEDGNASTDAPPSSYSSRPGIASARGSRPNHRSGNGRHAARTSTREFTFTAGTKRKFQIPDFFDISNIGPRDGTGSNKRGRI</sequence>
<evidence type="ECO:0000256" key="1">
    <source>
        <dbReference type="SAM" id="MobiDB-lite"/>
    </source>
</evidence>
<feature type="compositionally biased region" description="Polar residues" evidence="1">
    <location>
        <begin position="175"/>
        <end position="187"/>
    </location>
</feature>
<dbReference type="EMBL" id="KN846958">
    <property type="protein sequence ID" value="KIW68957.1"/>
    <property type="molecule type" value="Genomic_DNA"/>
</dbReference>
<feature type="compositionally biased region" description="Polar residues" evidence="1">
    <location>
        <begin position="211"/>
        <end position="221"/>
    </location>
</feature>
<keyword evidence="3" id="KW-1185">Reference proteome</keyword>
<dbReference type="Proteomes" id="UP000054266">
    <property type="component" value="Unassembled WGS sequence"/>
</dbReference>
<name>A0A0D2E3Q9_9EURO</name>
<evidence type="ECO:0000313" key="3">
    <source>
        <dbReference type="Proteomes" id="UP000054266"/>
    </source>
</evidence>
<dbReference type="Pfam" id="PF15251">
    <property type="entry name" value="TAPR1-like"/>
    <property type="match status" value="1"/>
</dbReference>
<feature type="compositionally biased region" description="Basic residues" evidence="1">
    <location>
        <begin position="198"/>
        <end position="210"/>
    </location>
</feature>
<dbReference type="HOGENOM" id="CLU_997649_0_0_1"/>
<evidence type="ECO:0000313" key="2">
    <source>
        <dbReference type="EMBL" id="KIW68957.1"/>
    </source>
</evidence>
<organism evidence="2 3">
    <name type="scientific">Phialophora macrospora</name>
    <dbReference type="NCBI Taxonomy" id="1851006"/>
    <lineage>
        <taxon>Eukaryota</taxon>
        <taxon>Fungi</taxon>
        <taxon>Dikarya</taxon>
        <taxon>Ascomycota</taxon>
        <taxon>Pezizomycotina</taxon>
        <taxon>Eurotiomycetes</taxon>
        <taxon>Chaetothyriomycetidae</taxon>
        <taxon>Chaetothyriales</taxon>
        <taxon>Herpotrichiellaceae</taxon>
        <taxon>Phialophora</taxon>
    </lineage>
</organism>
<feature type="compositionally biased region" description="Polar residues" evidence="1">
    <location>
        <begin position="133"/>
        <end position="149"/>
    </location>
</feature>
<feature type="region of interest" description="Disordered" evidence="1">
    <location>
        <begin position="89"/>
        <end position="222"/>
    </location>
</feature>
<dbReference type="AlphaFoldDB" id="A0A0D2E3Q9"/>
<gene>
    <name evidence="2" type="ORF">PV04_04868</name>
</gene>
<dbReference type="PANTHER" id="PTHR38645">
    <property type="entry name" value="CHROMOSOME 9, WHOLE GENOME SHOTGUN SEQUENCE"/>
    <property type="match status" value="1"/>
</dbReference>
<accession>A0A0D2E3Q9</accession>
<protein>
    <submittedName>
        <fullName evidence="2">Uncharacterized protein</fullName>
    </submittedName>
</protein>